<dbReference type="InterPro" id="IPR052893">
    <property type="entry name" value="TCS_response_regulator"/>
</dbReference>
<keyword evidence="1" id="KW-0597">Phosphoprotein</keyword>
<evidence type="ECO:0000259" key="2">
    <source>
        <dbReference type="PROSITE" id="PS50110"/>
    </source>
</evidence>
<keyword evidence="4" id="KW-1185">Reference proteome</keyword>
<evidence type="ECO:0000256" key="1">
    <source>
        <dbReference type="PROSITE-ProRule" id="PRU00169"/>
    </source>
</evidence>
<protein>
    <submittedName>
        <fullName evidence="3">CheY-like chemotaxis protein</fullName>
    </submittedName>
</protein>
<organism evidence="3 4">
    <name type="scientific">Catenuloplanes atrovinosus</name>
    <dbReference type="NCBI Taxonomy" id="137266"/>
    <lineage>
        <taxon>Bacteria</taxon>
        <taxon>Bacillati</taxon>
        <taxon>Actinomycetota</taxon>
        <taxon>Actinomycetes</taxon>
        <taxon>Micromonosporales</taxon>
        <taxon>Micromonosporaceae</taxon>
        <taxon>Catenuloplanes</taxon>
    </lineage>
</organism>
<dbReference type="RefSeq" id="WP_310373414.1">
    <property type="nucleotide sequence ID" value="NZ_JAVDYB010000001.1"/>
</dbReference>
<dbReference type="AlphaFoldDB" id="A0AAE3YWD1"/>
<dbReference type="InterPro" id="IPR001789">
    <property type="entry name" value="Sig_transdc_resp-reg_receiver"/>
</dbReference>
<sequence length="150" mass="16995">MTAPADGKSPIEVLLVEDDPGDVLMTQEAFDEHKLRNRLTVVSDGAEALAYLRQEGKYENAVLPDLILLDLNLPRRDGREVLEEIKADDKLRRIPVVILTTSQADEDILRSYQLHANAYVTKPVDFDRFIAVVRQIDEFFVSVVKLPPRP</sequence>
<proteinExistence type="predicted"/>
<dbReference type="EMBL" id="JAVDYB010000001">
    <property type="protein sequence ID" value="MDR7279549.1"/>
    <property type="molecule type" value="Genomic_DNA"/>
</dbReference>
<accession>A0AAE3YWD1</accession>
<evidence type="ECO:0000313" key="4">
    <source>
        <dbReference type="Proteomes" id="UP001183643"/>
    </source>
</evidence>
<gene>
    <name evidence="3" type="ORF">J2S41_006327</name>
</gene>
<dbReference type="SUPFAM" id="SSF52172">
    <property type="entry name" value="CheY-like"/>
    <property type="match status" value="1"/>
</dbReference>
<dbReference type="GO" id="GO:0000160">
    <property type="term" value="P:phosphorelay signal transduction system"/>
    <property type="evidence" value="ECO:0007669"/>
    <property type="project" value="InterPro"/>
</dbReference>
<feature type="domain" description="Response regulatory" evidence="2">
    <location>
        <begin position="12"/>
        <end position="137"/>
    </location>
</feature>
<dbReference type="Pfam" id="PF00072">
    <property type="entry name" value="Response_reg"/>
    <property type="match status" value="1"/>
</dbReference>
<dbReference type="PANTHER" id="PTHR44520">
    <property type="entry name" value="RESPONSE REGULATOR RCP1-RELATED"/>
    <property type="match status" value="1"/>
</dbReference>
<evidence type="ECO:0000313" key="3">
    <source>
        <dbReference type="EMBL" id="MDR7279549.1"/>
    </source>
</evidence>
<name>A0AAE3YWD1_9ACTN</name>
<feature type="modified residue" description="4-aspartylphosphate" evidence="1">
    <location>
        <position position="70"/>
    </location>
</feature>
<dbReference type="InterPro" id="IPR011006">
    <property type="entry name" value="CheY-like_superfamily"/>
</dbReference>
<dbReference type="SMART" id="SM00448">
    <property type="entry name" value="REC"/>
    <property type="match status" value="1"/>
</dbReference>
<dbReference type="Proteomes" id="UP001183643">
    <property type="component" value="Unassembled WGS sequence"/>
</dbReference>
<dbReference type="CDD" id="cd17557">
    <property type="entry name" value="REC_Rcp-like"/>
    <property type="match status" value="1"/>
</dbReference>
<dbReference type="PROSITE" id="PS50110">
    <property type="entry name" value="RESPONSE_REGULATORY"/>
    <property type="match status" value="1"/>
</dbReference>
<comment type="caution">
    <text evidence="3">The sequence shown here is derived from an EMBL/GenBank/DDBJ whole genome shotgun (WGS) entry which is preliminary data.</text>
</comment>
<dbReference type="Gene3D" id="3.40.50.2300">
    <property type="match status" value="1"/>
</dbReference>
<dbReference type="PANTHER" id="PTHR44520:SF2">
    <property type="entry name" value="RESPONSE REGULATOR RCP1"/>
    <property type="match status" value="1"/>
</dbReference>
<reference evidence="3" key="1">
    <citation type="submission" date="2023-07" db="EMBL/GenBank/DDBJ databases">
        <title>Sequencing the genomes of 1000 actinobacteria strains.</title>
        <authorList>
            <person name="Klenk H.-P."/>
        </authorList>
    </citation>
    <scope>NUCLEOTIDE SEQUENCE</scope>
    <source>
        <strain evidence="3">DSM 44707</strain>
    </source>
</reference>